<accession>A0A2U3LS94</accession>
<sequence>MSNIDEAKREVSVSELGQIKDKYPDMVQRFEVLKQQANQPQIQGLGQSKGQSVQQQLQSVVWQEQRRLQNQGQTS</sequence>
<dbReference type="AlphaFoldDB" id="A0A2U3LS94"/>
<organism evidence="1 2">
    <name type="scientific">Candidatus Desulfosporosinus infrequens</name>
    <dbReference type="NCBI Taxonomy" id="2043169"/>
    <lineage>
        <taxon>Bacteria</taxon>
        <taxon>Bacillati</taxon>
        <taxon>Bacillota</taxon>
        <taxon>Clostridia</taxon>
        <taxon>Eubacteriales</taxon>
        <taxon>Desulfitobacteriaceae</taxon>
        <taxon>Desulfosporosinus</taxon>
    </lineage>
</organism>
<reference evidence="2" key="1">
    <citation type="submission" date="2018-02" db="EMBL/GenBank/DDBJ databases">
        <authorList>
            <person name="Hausmann B."/>
        </authorList>
    </citation>
    <scope>NUCLEOTIDE SEQUENCE [LARGE SCALE GENOMIC DNA]</scope>
    <source>
        <strain evidence="2">Peat soil MAG SbF1</strain>
    </source>
</reference>
<proteinExistence type="predicted"/>
<gene>
    <name evidence="1" type="ORF">SBF1_7980004</name>
</gene>
<protein>
    <submittedName>
        <fullName evidence="1">Uncharacterized protein</fullName>
    </submittedName>
</protein>
<evidence type="ECO:0000313" key="1">
    <source>
        <dbReference type="EMBL" id="SPF54758.1"/>
    </source>
</evidence>
<dbReference type="OrthoDB" id="1799582at2"/>
<dbReference type="EMBL" id="OMOF01000776">
    <property type="protein sequence ID" value="SPF54758.1"/>
    <property type="molecule type" value="Genomic_DNA"/>
</dbReference>
<evidence type="ECO:0000313" key="2">
    <source>
        <dbReference type="Proteomes" id="UP000238916"/>
    </source>
</evidence>
<name>A0A2U3LS94_9FIRM</name>
<dbReference type="Proteomes" id="UP000238916">
    <property type="component" value="Unassembled WGS sequence"/>
</dbReference>